<sequence length="72" mass="8611">HTHMQADTHTSKHTKLCTTRCDIYDCKRSYSQDVSYLTVAIHTYLPIMASHTWSLRNQLQQEIKQRERVNKY</sequence>
<protein>
    <submittedName>
        <fullName evidence="1">Uncharacterized protein</fullName>
    </submittedName>
</protein>
<proteinExistence type="predicted"/>
<gene>
    <name evidence="1" type="primary">ORF49309</name>
</gene>
<accession>A0A0B6Z7P0</accession>
<dbReference type="EMBL" id="HACG01016880">
    <property type="protein sequence ID" value="CEK63745.1"/>
    <property type="molecule type" value="Transcribed_RNA"/>
</dbReference>
<feature type="non-terminal residue" evidence="1">
    <location>
        <position position="1"/>
    </location>
</feature>
<evidence type="ECO:0000313" key="1">
    <source>
        <dbReference type="EMBL" id="CEK63745.1"/>
    </source>
</evidence>
<organism evidence="1">
    <name type="scientific">Arion vulgaris</name>
    <dbReference type="NCBI Taxonomy" id="1028688"/>
    <lineage>
        <taxon>Eukaryota</taxon>
        <taxon>Metazoa</taxon>
        <taxon>Spiralia</taxon>
        <taxon>Lophotrochozoa</taxon>
        <taxon>Mollusca</taxon>
        <taxon>Gastropoda</taxon>
        <taxon>Heterobranchia</taxon>
        <taxon>Euthyneura</taxon>
        <taxon>Panpulmonata</taxon>
        <taxon>Eupulmonata</taxon>
        <taxon>Stylommatophora</taxon>
        <taxon>Helicina</taxon>
        <taxon>Arionoidea</taxon>
        <taxon>Arionidae</taxon>
        <taxon>Arion</taxon>
    </lineage>
</organism>
<name>A0A0B6Z7P0_9EUPU</name>
<dbReference type="AlphaFoldDB" id="A0A0B6Z7P0"/>
<reference evidence="1" key="1">
    <citation type="submission" date="2014-12" db="EMBL/GenBank/DDBJ databases">
        <title>Insight into the proteome of Arion vulgaris.</title>
        <authorList>
            <person name="Aradska J."/>
            <person name="Bulat T."/>
            <person name="Smidak R."/>
            <person name="Sarate P."/>
            <person name="Gangsoo J."/>
            <person name="Sialana F."/>
            <person name="Bilban M."/>
            <person name="Lubec G."/>
        </authorList>
    </citation>
    <scope>NUCLEOTIDE SEQUENCE</scope>
    <source>
        <tissue evidence="1">Skin</tissue>
    </source>
</reference>